<feature type="region of interest" description="Disordered" evidence="1">
    <location>
        <begin position="62"/>
        <end position="114"/>
    </location>
</feature>
<keyword evidence="3" id="KW-1185">Reference proteome</keyword>
<comment type="caution">
    <text evidence="2">The sequence shown here is derived from an EMBL/GenBank/DDBJ whole genome shotgun (WGS) entry which is preliminary data.</text>
</comment>
<accession>A0ABQ3U5M0</accession>
<name>A0ABQ3U5M0_STRHY</name>
<evidence type="ECO:0000313" key="3">
    <source>
        <dbReference type="Proteomes" id="UP001054854"/>
    </source>
</evidence>
<dbReference type="Proteomes" id="UP001054854">
    <property type="component" value="Unassembled WGS sequence"/>
</dbReference>
<gene>
    <name evidence="2" type="ORF">TPA0910_53280</name>
</gene>
<protein>
    <submittedName>
        <fullName evidence="2">Uncharacterized protein</fullName>
    </submittedName>
</protein>
<evidence type="ECO:0000313" key="2">
    <source>
        <dbReference type="EMBL" id="GHJ30895.1"/>
    </source>
</evidence>
<proteinExistence type="predicted"/>
<evidence type="ECO:0000256" key="1">
    <source>
        <dbReference type="SAM" id="MobiDB-lite"/>
    </source>
</evidence>
<organism evidence="2 3">
    <name type="scientific">Streptomyces hygroscopicus</name>
    <dbReference type="NCBI Taxonomy" id="1912"/>
    <lineage>
        <taxon>Bacteria</taxon>
        <taxon>Bacillati</taxon>
        <taxon>Actinomycetota</taxon>
        <taxon>Actinomycetes</taxon>
        <taxon>Kitasatosporales</taxon>
        <taxon>Streptomycetaceae</taxon>
        <taxon>Streptomyces</taxon>
        <taxon>Streptomyces violaceusniger group</taxon>
    </lineage>
</organism>
<dbReference type="EMBL" id="BNEK01000005">
    <property type="protein sequence ID" value="GHJ30895.1"/>
    <property type="molecule type" value="Genomic_DNA"/>
</dbReference>
<reference evidence="2" key="1">
    <citation type="submission" date="2024-05" db="EMBL/GenBank/DDBJ databases">
        <title>Whole genome shotgun sequence of Streptomyces hygroscopicus NBRC 113678.</title>
        <authorList>
            <person name="Komaki H."/>
            <person name="Tamura T."/>
        </authorList>
    </citation>
    <scope>NUCLEOTIDE SEQUENCE</scope>
    <source>
        <strain evidence="2">N11-34</strain>
    </source>
</reference>
<sequence>MIVDHHESHAHELPLIAQGGKLHACSTLRAPYRPEAPRNAEIPAIRAYLTSGWRPNRIDAARFRTGAHPGAPPVRKRRPRPYGGYGGAAVGPDHETGPWGRAMRPGAGVSSRRR</sequence>